<evidence type="ECO:0000313" key="1">
    <source>
        <dbReference type="EMBL" id="BCE33598.1"/>
    </source>
</evidence>
<sequence>MGRAMKIRSHSESHIVELEDGSRWQIFPGDLDLTLNWKPETEIVVRPADDDLSSHVLVDADAKVRVIAEGESWSVPEVKSALKEG</sequence>
<dbReference type="AlphaFoldDB" id="A0A809Y658"/>
<accession>A0A809Y658</accession>
<evidence type="ECO:0000313" key="2">
    <source>
        <dbReference type="EMBL" id="BCE77212.1"/>
    </source>
</evidence>
<protein>
    <submittedName>
        <fullName evidence="1">Uncharacterized protein</fullName>
    </submittedName>
</protein>
<gene>
    <name evidence="1" type="ORF">XF2B_73670</name>
    <name evidence="2" type="ORF">XF8B_73230</name>
</gene>
<dbReference type="EMBL" id="AP023092">
    <property type="protein sequence ID" value="BCE33598.1"/>
    <property type="molecule type" value="Genomic_DNA"/>
</dbReference>
<organism evidence="1">
    <name type="scientific">Bradyrhizobium diazoefficiens</name>
    <dbReference type="NCBI Taxonomy" id="1355477"/>
    <lineage>
        <taxon>Bacteria</taxon>
        <taxon>Pseudomonadati</taxon>
        <taxon>Pseudomonadota</taxon>
        <taxon>Alphaproteobacteria</taxon>
        <taxon>Hyphomicrobiales</taxon>
        <taxon>Nitrobacteraceae</taxon>
        <taxon>Bradyrhizobium</taxon>
    </lineage>
</organism>
<dbReference type="EMBL" id="AP023097">
    <property type="protein sequence ID" value="BCE77212.1"/>
    <property type="molecule type" value="Genomic_DNA"/>
</dbReference>
<proteinExistence type="predicted"/>
<reference evidence="1" key="1">
    <citation type="submission" date="2020-05" db="EMBL/GenBank/DDBJ databases">
        <title>Complete genome sequence of Bradyrhizobium diazoefficiens XF2 isolated from soybean nodule.</title>
        <authorList>
            <person name="Noda R."/>
            <person name="Kakizaki K."/>
            <person name="Minamisawa K."/>
        </authorList>
    </citation>
    <scope>NUCLEOTIDE SEQUENCE</scope>
    <source>
        <strain evidence="1">XF2</strain>
    </source>
</reference>
<name>A0A809Y658_9BRAD</name>
<reference evidence="2" key="2">
    <citation type="submission" date="2020-05" db="EMBL/GenBank/DDBJ databases">
        <title>Complete genome sequence of Bradyrhizobium diazoefficiens XF8 isolated from soybean nodule.</title>
        <authorList>
            <person name="Noda R."/>
            <person name="Kakizaki K."/>
            <person name="Minamisawa K."/>
        </authorList>
    </citation>
    <scope>NUCLEOTIDE SEQUENCE</scope>
    <source>
        <strain evidence="2">XF8</strain>
    </source>
</reference>